<organism evidence="1 2">
    <name type="scientific">Colletotrichum abscissum</name>
    <dbReference type="NCBI Taxonomy" id="1671311"/>
    <lineage>
        <taxon>Eukaryota</taxon>
        <taxon>Fungi</taxon>
        <taxon>Dikarya</taxon>
        <taxon>Ascomycota</taxon>
        <taxon>Pezizomycotina</taxon>
        <taxon>Sordariomycetes</taxon>
        <taxon>Hypocreomycetidae</taxon>
        <taxon>Glomerellales</taxon>
        <taxon>Glomerellaceae</taxon>
        <taxon>Colletotrichum</taxon>
        <taxon>Colletotrichum acutatum species complex</taxon>
    </lineage>
</organism>
<reference evidence="1" key="1">
    <citation type="submission" date="2019-01" db="EMBL/GenBank/DDBJ databases">
        <title>Colletotrichum abscissum LGMF1257.</title>
        <authorList>
            <person name="Baroncelli R."/>
        </authorList>
    </citation>
    <scope>NUCLEOTIDE SEQUENCE</scope>
    <source>
        <strain evidence="1">Ca142</strain>
    </source>
</reference>
<dbReference type="Proteomes" id="UP001056436">
    <property type="component" value="Unassembled WGS sequence"/>
</dbReference>
<evidence type="ECO:0000313" key="1">
    <source>
        <dbReference type="EMBL" id="KAI3538053.1"/>
    </source>
</evidence>
<evidence type="ECO:0000313" key="2">
    <source>
        <dbReference type="Proteomes" id="UP001056436"/>
    </source>
</evidence>
<gene>
    <name evidence="1" type="ORF">CABS02_11881</name>
</gene>
<dbReference type="AlphaFoldDB" id="A0A9P9X6B7"/>
<keyword evidence="2" id="KW-1185">Reference proteome</keyword>
<comment type="caution">
    <text evidence="1">The sequence shown here is derived from an EMBL/GenBank/DDBJ whole genome shotgun (WGS) entry which is preliminary data.</text>
</comment>
<proteinExistence type="predicted"/>
<protein>
    <submittedName>
        <fullName evidence="1">Uncharacterized protein</fullName>
    </submittedName>
</protein>
<dbReference type="EMBL" id="SDAQ01000109">
    <property type="protein sequence ID" value="KAI3538053.1"/>
    <property type="molecule type" value="Genomic_DNA"/>
</dbReference>
<name>A0A9P9X6B7_9PEZI</name>
<sequence>MSQVKLNLYVLPRGETIEAVCLRVPALPHVPQTDGTLQIAVLWIDAETEG</sequence>
<accession>A0A9P9X6B7</accession>
<dbReference type="OrthoDB" id="10429536at2759"/>